<reference evidence="7 8" key="1">
    <citation type="submission" date="2024-04" db="EMBL/GenBank/DDBJ databases">
        <authorList>
            <consortium name="Genoscope - CEA"/>
            <person name="William W."/>
        </authorList>
    </citation>
    <scope>NUCLEOTIDE SEQUENCE [LARGE SCALE GENOMIC DNA]</scope>
</reference>
<evidence type="ECO:0000256" key="4">
    <source>
        <dbReference type="ARBA" id="ARBA00023136"/>
    </source>
</evidence>
<dbReference type="Pfam" id="PF13903">
    <property type="entry name" value="Claudin_2"/>
    <property type="match status" value="1"/>
</dbReference>
<dbReference type="EMBL" id="CAXITT010000085">
    <property type="protein sequence ID" value="CAL1531324.1"/>
    <property type="molecule type" value="Genomic_DNA"/>
</dbReference>
<evidence type="ECO:0000313" key="8">
    <source>
        <dbReference type="Proteomes" id="UP001497497"/>
    </source>
</evidence>
<gene>
    <name evidence="7" type="ORF">GSLYS_00005419001</name>
</gene>
<evidence type="ECO:0008006" key="9">
    <source>
        <dbReference type="Google" id="ProtNLM"/>
    </source>
</evidence>
<keyword evidence="3 6" id="KW-1133">Transmembrane helix</keyword>
<accession>A0AAV2HFT9</accession>
<protein>
    <recommendedName>
        <fullName evidence="9">Voltage-dependent calcium channel gamma-1 subunit</fullName>
    </recommendedName>
</protein>
<comment type="subcellular location">
    <subcellularLocation>
        <location evidence="1">Membrane</location>
        <topology evidence="1">Multi-pass membrane protein</topology>
    </subcellularLocation>
</comment>
<evidence type="ECO:0000256" key="2">
    <source>
        <dbReference type="ARBA" id="ARBA00022692"/>
    </source>
</evidence>
<evidence type="ECO:0000256" key="6">
    <source>
        <dbReference type="SAM" id="Phobius"/>
    </source>
</evidence>
<comment type="caution">
    <text evidence="7">The sequence shown here is derived from an EMBL/GenBank/DDBJ whole genome shotgun (WGS) entry which is preliminary data.</text>
</comment>
<feature type="compositionally biased region" description="Basic residues" evidence="5">
    <location>
        <begin position="7"/>
        <end position="25"/>
    </location>
</feature>
<evidence type="ECO:0000256" key="1">
    <source>
        <dbReference type="ARBA" id="ARBA00004141"/>
    </source>
</evidence>
<proteinExistence type="predicted"/>
<name>A0AAV2HFT9_LYMST</name>
<feature type="region of interest" description="Disordered" evidence="5">
    <location>
        <begin position="1"/>
        <end position="33"/>
    </location>
</feature>
<evidence type="ECO:0000256" key="3">
    <source>
        <dbReference type="ARBA" id="ARBA00022989"/>
    </source>
</evidence>
<dbReference type="AlphaFoldDB" id="A0AAV2HFT9"/>
<evidence type="ECO:0000256" key="5">
    <source>
        <dbReference type="SAM" id="MobiDB-lite"/>
    </source>
</evidence>
<dbReference type="GO" id="GO:0005886">
    <property type="term" value="C:plasma membrane"/>
    <property type="evidence" value="ECO:0007669"/>
    <property type="project" value="TreeGrafter"/>
</dbReference>
<dbReference type="PANTHER" id="PTHR10671:SF82">
    <property type="entry name" value="GH19567P"/>
    <property type="match status" value="1"/>
</dbReference>
<dbReference type="Gene3D" id="1.20.140.150">
    <property type="match status" value="1"/>
</dbReference>
<feature type="transmembrane region" description="Helical" evidence="6">
    <location>
        <begin position="235"/>
        <end position="258"/>
    </location>
</feature>
<dbReference type="InterPro" id="IPR004031">
    <property type="entry name" value="PMP22/EMP/MP20/Claudin"/>
</dbReference>
<feature type="transmembrane region" description="Helical" evidence="6">
    <location>
        <begin position="195"/>
        <end position="215"/>
    </location>
</feature>
<feature type="transmembrane region" description="Helical" evidence="6">
    <location>
        <begin position="47"/>
        <end position="67"/>
    </location>
</feature>
<dbReference type="PANTHER" id="PTHR10671">
    <property type="entry name" value="EPITHELIAL MEMBRANE PROTEIN-RELATED"/>
    <property type="match status" value="1"/>
</dbReference>
<sequence>MDQTLQKAKRTPSKKSGSKRSKRGRSMPQREKLSYRSQAATWLEPRILLITTGVTLLGVFFQIIAISTESWLILNAPGGIYRNASGKFLTEAYTGLWRLCRVEIEKKSNADGKLIEETHESCERHNLFPTPEEVRENTNYDNHHLDFDVKNMIKIDYTRTAIAFTIIALVIMLIGHAFAFYALRRPRYIIKRLAALLHFMTAACLLVLNEVFVKTVEHEKKNMPGRIPIEAETHYGYSFVLSWIVFVFFVIAGLIFLFMSHKKKPEYADGNEAMEDEPMEIFRR</sequence>
<feature type="transmembrane region" description="Helical" evidence="6">
    <location>
        <begin position="161"/>
        <end position="183"/>
    </location>
</feature>
<evidence type="ECO:0000313" key="7">
    <source>
        <dbReference type="EMBL" id="CAL1531324.1"/>
    </source>
</evidence>
<dbReference type="Proteomes" id="UP001497497">
    <property type="component" value="Unassembled WGS sequence"/>
</dbReference>
<organism evidence="7 8">
    <name type="scientific">Lymnaea stagnalis</name>
    <name type="common">Great pond snail</name>
    <name type="synonym">Helix stagnalis</name>
    <dbReference type="NCBI Taxonomy" id="6523"/>
    <lineage>
        <taxon>Eukaryota</taxon>
        <taxon>Metazoa</taxon>
        <taxon>Spiralia</taxon>
        <taxon>Lophotrochozoa</taxon>
        <taxon>Mollusca</taxon>
        <taxon>Gastropoda</taxon>
        <taxon>Heterobranchia</taxon>
        <taxon>Euthyneura</taxon>
        <taxon>Panpulmonata</taxon>
        <taxon>Hygrophila</taxon>
        <taxon>Lymnaeoidea</taxon>
        <taxon>Lymnaeidae</taxon>
        <taxon>Lymnaea</taxon>
    </lineage>
</organism>
<keyword evidence="2 6" id="KW-0812">Transmembrane</keyword>
<keyword evidence="4 6" id="KW-0472">Membrane</keyword>
<keyword evidence="8" id="KW-1185">Reference proteome</keyword>
<dbReference type="InterPro" id="IPR050579">
    <property type="entry name" value="PMP-22/EMP/MP20-like"/>
</dbReference>